<evidence type="ECO:0000313" key="2">
    <source>
        <dbReference type="Proteomes" id="UP000799755"/>
    </source>
</evidence>
<keyword evidence="2" id="KW-1185">Reference proteome</keyword>
<evidence type="ECO:0000313" key="1">
    <source>
        <dbReference type="EMBL" id="KAF2463435.1"/>
    </source>
</evidence>
<dbReference type="Proteomes" id="UP000799755">
    <property type="component" value="Unassembled WGS sequence"/>
</dbReference>
<proteinExistence type="predicted"/>
<organism evidence="1 2">
    <name type="scientific">Lindgomyces ingoldianus</name>
    <dbReference type="NCBI Taxonomy" id="673940"/>
    <lineage>
        <taxon>Eukaryota</taxon>
        <taxon>Fungi</taxon>
        <taxon>Dikarya</taxon>
        <taxon>Ascomycota</taxon>
        <taxon>Pezizomycotina</taxon>
        <taxon>Dothideomycetes</taxon>
        <taxon>Pleosporomycetidae</taxon>
        <taxon>Pleosporales</taxon>
        <taxon>Lindgomycetaceae</taxon>
        <taxon>Lindgomyces</taxon>
    </lineage>
</organism>
<comment type="caution">
    <text evidence="1">The sequence shown here is derived from an EMBL/GenBank/DDBJ whole genome shotgun (WGS) entry which is preliminary data.</text>
</comment>
<accession>A0ACB6QA88</accession>
<name>A0ACB6QA88_9PLEO</name>
<reference evidence="1" key="1">
    <citation type="journal article" date="2020" name="Stud. Mycol.">
        <title>101 Dothideomycetes genomes: a test case for predicting lifestyles and emergence of pathogens.</title>
        <authorList>
            <person name="Haridas S."/>
            <person name="Albert R."/>
            <person name="Binder M."/>
            <person name="Bloem J."/>
            <person name="Labutti K."/>
            <person name="Salamov A."/>
            <person name="Andreopoulos B."/>
            <person name="Baker S."/>
            <person name="Barry K."/>
            <person name="Bills G."/>
            <person name="Bluhm B."/>
            <person name="Cannon C."/>
            <person name="Castanera R."/>
            <person name="Culley D."/>
            <person name="Daum C."/>
            <person name="Ezra D."/>
            <person name="Gonzalez J."/>
            <person name="Henrissat B."/>
            <person name="Kuo A."/>
            <person name="Liang C."/>
            <person name="Lipzen A."/>
            <person name="Lutzoni F."/>
            <person name="Magnuson J."/>
            <person name="Mondo S."/>
            <person name="Nolan M."/>
            <person name="Ohm R."/>
            <person name="Pangilinan J."/>
            <person name="Park H.-J."/>
            <person name="Ramirez L."/>
            <person name="Alfaro M."/>
            <person name="Sun H."/>
            <person name="Tritt A."/>
            <person name="Yoshinaga Y."/>
            <person name="Zwiers L.-H."/>
            <person name="Turgeon B."/>
            <person name="Goodwin S."/>
            <person name="Spatafora J."/>
            <person name="Crous P."/>
            <person name="Grigoriev I."/>
        </authorList>
    </citation>
    <scope>NUCLEOTIDE SEQUENCE</scope>
    <source>
        <strain evidence="1">ATCC 200398</strain>
    </source>
</reference>
<sequence>MFEIPAAATVCIIVVNAIGWYGMLKTGIQIVHDDWKLKDSYKRDLDIDWTNFVNQVKELEQWKKDWMITDKTTPDACLIYMWGKSEFDDIKKGLKSLRSLGKDVHKEFAKFFDLKKDKWDLKSDSKKEKKARYIYKKRKYLGDLASAFQKVLKNLKDASARGWKEESKKFFSYGNTDEDRKYHTRNAYHLLRVAKNSAQEFKTLCSLMPSAKGFCVELDLDMFNACGKAMTQETEVTQIDAMEAAGHLKLELICGKRRDGQHLESLTRIRVEAVNPPTYHGPLQEALKAVLKTPDSTAYYFGSIGTQSTFFSLNKIAYEPDSPSLRLDPAEPRSTLNSLLASQMSPYNRTDKRTNVLLGNFSVFRLCYELSQTCLLFLRSNKFADMCGCQIQCGRQAYEPGHLSPRDWYEYGIDLVWSAGHMRDNLTGISWCDYYSSDGDTITRSIRRLGILLLEAILSTRVKLVMTDTGTPRAITAVLLRTQNPFTQPLPLDDVLVLVRKIIDTNTFGEVVKVCLTRTFPGAPTDQDWERIFQDLYLDIVKPLREIHQIHLDQAAFRRPA</sequence>
<protein>
    <submittedName>
        <fullName evidence="1">Uncharacterized protein</fullName>
    </submittedName>
</protein>
<dbReference type="EMBL" id="MU003550">
    <property type="protein sequence ID" value="KAF2463435.1"/>
    <property type="molecule type" value="Genomic_DNA"/>
</dbReference>
<gene>
    <name evidence="1" type="ORF">BDR25DRAFT_319958</name>
</gene>